<evidence type="ECO:0000256" key="1">
    <source>
        <dbReference type="SAM" id="Coils"/>
    </source>
</evidence>
<name>A0A9D2KAB4_9BACT</name>
<keyword evidence="2" id="KW-1133">Transmembrane helix</keyword>
<sequence length="115" mass="12941">MNITNIIYLILIALIIALSITIAVKSNQIKVLEAEKQALIMQIAQAESSIKLQNAKIEEMAINQETAESMYNENMKALQDKYKNLDNLSSQDKTCNEILDIINQNQKEFLAGGLR</sequence>
<feature type="coiled-coil region" evidence="1">
    <location>
        <begin position="22"/>
        <end position="88"/>
    </location>
</feature>
<evidence type="ECO:0000313" key="4">
    <source>
        <dbReference type="Proteomes" id="UP000824176"/>
    </source>
</evidence>
<accession>A0A9D2KAB4</accession>
<reference evidence="3" key="1">
    <citation type="journal article" date="2021" name="PeerJ">
        <title>Extensive microbial diversity within the chicken gut microbiome revealed by metagenomics and culture.</title>
        <authorList>
            <person name="Gilroy R."/>
            <person name="Ravi A."/>
            <person name="Getino M."/>
            <person name="Pursley I."/>
            <person name="Horton D.L."/>
            <person name="Alikhan N.F."/>
            <person name="Baker D."/>
            <person name="Gharbi K."/>
            <person name="Hall N."/>
            <person name="Watson M."/>
            <person name="Adriaenssens E.M."/>
            <person name="Foster-Nyarko E."/>
            <person name="Jarju S."/>
            <person name="Secka A."/>
            <person name="Antonio M."/>
            <person name="Oren A."/>
            <person name="Chaudhuri R.R."/>
            <person name="La Ragione R."/>
            <person name="Hildebrand F."/>
            <person name="Pallen M.J."/>
        </authorList>
    </citation>
    <scope>NUCLEOTIDE SEQUENCE</scope>
    <source>
        <strain evidence="3">ChiW4-1371</strain>
    </source>
</reference>
<proteinExistence type="predicted"/>
<organism evidence="3 4">
    <name type="scientific">Candidatus Mucispirillum faecigallinarum</name>
    <dbReference type="NCBI Taxonomy" id="2838699"/>
    <lineage>
        <taxon>Bacteria</taxon>
        <taxon>Pseudomonadati</taxon>
        <taxon>Deferribacterota</taxon>
        <taxon>Deferribacteres</taxon>
        <taxon>Deferribacterales</taxon>
        <taxon>Mucispirillaceae</taxon>
        <taxon>Mucispirillum</taxon>
    </lineage>
</organism>
<reference evidence="3" key="2">
    <citation type="submission" date="2021-04" db="EMBL/GenBank/DDBJ databases">
        <authorList>
            <person name="Gilroy R."/>
        </authorList>
    </citation>
    <scope>NUCLEOTIDE SEQUENCE</scope>
    <source>
        <strain evidence="3">ChiW4-1371</strain>
    </source>
</reference>
<dbReference type="AlphaFoldDB" id="A0A9D2KAB4"/>
<keyword evidence="1" id="KW-0175">Coiled coil</keyword>
<evidence type="ECO:0000256" key="2">
    <source>
        <dbReference type="SAM" id="Phobius"/>
    </source>
</evidence>
<gene>
    <name evidence="3" type="ORF">H9804_04330</name>
</gene>
<keyword evidence="2" id="KW-0472">Membrane</keyword>
<dbReference type="EMBL" id="DXAQ01000068">
    <property type="protein sequence ID" value="HIZ89149.1"/>
    <property type="molecule type" value="Genomic_DNA"/>
</dbReference>
<dbReference type="Proteomes" id="UP000824176">
    <property type="component" value="Unassembled WGS sequence"/>
</dbReference>
<protein>
    <submittedName>
        <fullName evidence="3">Uncharacterized protein</fullName>
    </submittedName>
</protein>
<feature type="transmembrane region" description="Helical" evidence="2">
    <location>
        <begin position="6"/>
        <end position="24"/>
    </location>
</feature>
<comment type="caution">
    <text evidence="3">The sequence shown here is derived from an EMBL/GenBank/DDBJ whole genome shotgun (WGS) entry which is preliminary data.</text>
</comment>
<keyword evidence="2" id="KW-0812">Transmembrane</keyword>
<evidence type="ECO:0000313" key="3">
    <source>
        <dbReference type="EMBL" id="HIZ89149.1"/>
    </source>
</evidence>